<reference evidence="11" key="2">
    <citation type="submission" date="2023-06" db="EMBL/GenBank/DDBJ databases">
        <authorList>
            <person name="Ma L."/>
            <person name="Liu K.-W."/>
            <person name="Li Z."/>
            <person name="Hsiao Y.-Y."/>
            <person name="Qi Y."/>
            <person name="Fu T."/>
            <person name="Tang G."/>
            <person name="Zhang D."/>
            <person name="Sun W.-H."/>
            <person name="Liu D.-K."/>
            <person name="Li Y."/>
            <person name="Chen G.-Z."/>
            <person name="Liu X.-D."/>
            <person name="Liao X.-Y."/>
            <person name="Jiang Y.-T."/>
            <person name="Yu X."/>
            <person name="Hao Y."/>
            <person name="Huang J."/>
            <person name="Zhao X.-W."/>
            <person name="Ke S."/>
            <person name="Chen Y.-Y."/>
            <person name="Wu W.-L."/>
            <person name="Hsu J.-L."/>
            <person name="Lin Y.-F."/>
            <person name="Huang M.-D."/>
            <person name="Li C.-Y."/>
            <person name="Huang L."/>
            <person name="Wang Z.-W."/>
            <person name="Zhao X."/>
            <person name="Zhong W.-Y."/>
            <person name="Peng D.-H."/>
            <person name="Ahmad S."/>
            <person name="Lan S."/>
            <person name="Zhang J.-S."/>
            <person name="Tsai W.-C."/>
            <person name="Van De Peer Y."/>
            <person name="Liu Z.-J."/>
        </authorList>
    </citation>
    <scope>NUCLEOTIDE SEQUENCE</scope>
    <source>
        <strain evidence="11">CP</strain>
        <tissue evidence="11">Leaves</tissue>
    </source>
</reference>
<organism evidence="11 12">
    <name type="scientific">Acorus calamus</name>
    <name type="common">Sweet flag</name>
    <dbReference type="NCBI Taxonomy" id="4465"/>
    <lineage>
        <taxon>Eukaryota</taxon>
        <taxon>Viridiplantae</taxon>
        <taxon>Streptophyta</taxon>
        <taxon>Embryophyta</taxon>
        <taxon>Tracheophyta</taxon>
        <taxon>Spermatophyta</taxon>
        <taxon>Magnoliopsida</taxon>
        <taxon>Liliopsida</taxon>
        <taxon>Acoraceae</taxon>
        <taxon>Acorus</taxon>
    </lineage>
</organism>
<dbReference type="InterPro" id="IPR013083">
    <property type="entry name" value="Znf_RING/FYVE/PHD"/>
</dbReference>
<keyword evidence="4 8" id="KW-0863">Zinc-finger</keyword>
<evidence type="ECO:0000313" key="11">
    <source>
        <dbReference type="EMBL" id="KAK1322995.1"/>
    </source>
</evidence>
<keyword evidence="12" id="KW-1185">Reference proteome</keyword>
<dbReference type="Pfam" id="PF13639">
    <property type="entry name" value="zf-RING_2"/>
    <property type="match status" value="1"/>
</dbReference>
<evidence type="ECO:0000256" key="6">
    <source>
        <dbReference type="ARBA" id="ARBA00022989"/>
    </source>
</evidence>
<gene>
    <name evidence="11" type="primary">ATL14</name>
    <name evidence="11" type="ORF">QJS10_CPA02g00810</name>
</gene>
<evidence type="ECO:0000256" key="7">
    <source>
        <dbReference type="ARBA" id="ARBA00023136"/>
    </source>
</evidence>
<evidence type="ECO:0000256" key="3">
    <source>
        <dbReference type="ARBA" id="ARBA00022723"/>
    </source>
</evidence>
<accession>A0AAV9FE43</accession>
<evidence type="ECO:0000256" key="8">
    <source>
        <dbReference type="PROSITE-ProRule" id="PRU00175"/>
    </source>
</evidence>
<dbReference type="PANTHER" id="PTHR46539:SF9">
    <property type="entry name" value="RING-H2 FINGER PROTEIN ATL56"/>
    <property type="match status" value="1"/>
</dbReference>
<evidence type="ECO:0000259" key="10">
    <source>
        <dbReference type="PROSITE" id="PS50089"/>
    </source>
</evidence>
<dbReference type="SMART" id="SM00184">
    <property type="entry name" value="RING"/>
    <property type="match status" value="1"/>
</dbReference>
<evidence type="ECO:0000256" key="1">
    <source>
        <dbReference type="ARBA" id="ARBA00004370"/>
    </source>
</evidence>
<evidence type="ECO:0000313" key="12">
    <source>
        <dbReference type="Proteomes" id="UP001180020"/>
    </source>
</evidence>
<dbReference type="GO" id="GO:0008270">
    <property type="term" value="F:zinc ion binding"/>
    <property type="evidence" value="ECO:0007669"/>
    <property type="project" value="UniProtKB-KW"/>
</dbReference>
<sequence>MVKSMEIQIRREKSWWSIFLVMVFWVVLFWDLLRKPEEEAGMLCVIYVIFIIGVQCEIISVAFLHYIADQIVDYISDLLVYVKALVFEGPIGSPGTIHCFAVRRGGGDCAVCMEDFNWWKLCRVLPGCNHCFHRDCVDRWLVKSPSCPLCRSYISIDHGFVD</sequence>
<protein>
    <submittedName>
        <fullName evidence="11">RING-H2 finger protein ATL14</fullName>
    </submittedName>
</protein>
<feature type="domain" description="RING-type" evidence="10">
    <location>
        <begin position="109"/>
        <end position="151"/>
    </location>
</feature>
<feature type="transmembrane region" description="Helical" evidence="9">
    <location>
        <begin position="45"/>
        <end position="68"/>
    </location>
</feature>
<evidence type="ECO:0000256" key="2">
    <source>
        <dbReference type="ARBA" id="ARBA00022692"/>
    </source>
</evidence>
<keyword evidence="6 9" id="KW-1133">Transmembrane helix</keyword>
<dbReference type="InterPro" id="IPR001841">
    <property type="entry name" value="Znf_RING"/>
</dbReference>
<comment type="subcellular location">
    <subcellularLocation>
        <location evidence="1">Membrane</location>
    </subcellularLocation>
</comment>
<dbReference type="Proteomes" id="UP001180020">
    <property type="component" value="Unassembled WGS sequence"/>
</dbReference>
<evidence type="ECO:0000256" key="4">
    <source>
        <dbReference type="ARBA" id="ARBA00022771"/>
    </source>
</evidence>
<dbReference type="PANTHER" id="PTHR46539">
    <property type="entry name" value="E3 UBIQUITIN-PROTEIN LIGASE ATL42"/>
    <property type="match status" value="1"/>
</dbReference>
<reference evidence="11" key="1">
    <citation type="journal article" date="2023" name="Nat. Commun.">
        <title>Diploid and tetraploid genomes of Acorus and the evolution of monocots.</title>
        <authorList>
            <person name="Ma L."/>
            <person name="Liu K.W."/>
            <person name="Li Z."/>
            <person name="Hsiao Y.Y."/>
            <person name="Qi Y."/>
            <person name="Fu T."/>
            <person name="Tang G.D."/>
            <person name="Zhang D."/>
            <person name="Sun W.H."/>
            <person name="Liu D.K."/>
            <person name="Li Y."/>
            <person name="Chen G.Z."/>
            <person name="Liu X.D."/>
            <person name="Liao X.Y."/>
            <person name="Jiang Y.T."/>
            <person name="Yu X."/>
            <person name="Hao Y."/>
            <person name="Huang J."/>
            <person name="Zhao X.W."/>
            <person name="Ke S."/>
            <person name="Chen Y.Y."/>
            <person name="Wu W.L."/>
            <person name="Hsu J.L."/>
            <person name="Lin Y.F."/>
            <person name="Huang M.D."/>
            <person name="Li C.Y."/>
            <person name="Huang L."/>
            <person name="Wang Z.W."/>
            <person name="Zhao X."/>
            <person name="Zhong W.Y."/>
            <person name="Peng D.H."/>
            <person name="Ahmad S."/>
            <person name="Lan S."/>
            <person name="Zhang J.S."/>
            <person name="Tsai W.C."/>
            <person name="Van de Peer Y."/>
            <person name="Liu Z.J."/>
        </authorList>
    </citation>
    <scope>NUCLEOTIDE SEQUENCE</scope>
    <source>
        <strain evidence="11">CP</strain>
    </source>
</reference>
<feature type="transmembrane region" description="Helical" evidence="9">
    <location>
        <begin position="15"/>
        <end position="33"/>
    </location>
</feature>
<keyword evidence="7 9" id="KW-0472">Membrane</keyword>
<dbReference type="PROSITE" id="PS50089">
    <property type="entry name" value="ZF_RING_2"/>
    <property type="match status" value="1"/>
</dbReference>
<keyword evidence="2 9" id="KW-0812">Transmembrane</keyword>
<dbReference type="GO" id="GO:0016020">
    <property type="term" value="C:membrane"/>
    <property type="evidence" value="ECO:0007669"/>
    <property type="project" value="UniProtKB-SubCell"/>
</dbReference>
<comment type="caution">
    <text evidence="11">The sequence shown here is derived from an EMBL/GenBank/DDBJ whole genome shotgun (WGS) entry which is preliminary data.</text>
</comment>
<keyword evidence="5" id="KW-0862">Zinc</keyword>
<evidence type="ECO:0000256" key="9">
    <source>
        <dbReference type="SAM" id="Phobius"/>
    </source>
</evidence>
<name>A0AAV9FE43_ACOCL</name>
<evidence type="ECO:0000256" key="5">
    <source>
        <dbReference type="ARBA" id="ARBA00022833"/>
    </source>
</evidence>
<keyword evidence="3" id="KW-0479">Metal-binding</keyword>
<proteinExistence type="predicted"/>
<dbReference type="Gene3D" id="3.30.40.10">
    <property type="entry name" value="Zinc/RING finger domain, C3HC4 (zinc finger)"/>
    <property type="match status" value="1"/>
</dbReference>
<dbReference type="AlphaFoldDB" id="A0AAV9FE43"/>
<dbReference type="EMBL" id="JAUJYO010000002">
    <property type="protein sequence ID" value="KAK1322995.1"/>
    <property type="molecule type" value="Genomic_DNA"/>
</dbReference>
<dbReference type="SUPFAM" id="SSF57850">
    <property type="entry name" value="RING/U-box"/>
    <property type="match status" value="1"/>
</dbReference>